<keyword evidence="2" id="KW-1185">Reference proteome</keyword>
<sequence length="45" mass="5249">MVGDIWTALSKFLNQCFCKHDYRTRVQKGLVGIPYQECKKCGRVK</sequence>
<dbReference type="Proteomes" id="UP000014703">
    <property type="component" value="Segment"/>
</dbReference>
<dbReference type="KEGG" id="vg:16397179"/>
<protein>
    <submittedName>
        <fullName evidence="1">Uncharacterized protein</fullName>
    </submittedName>
</protein>
<evidence type="ECO:0000313" key="2">
    <source>
        <dbReference type="Proteomes" id="UP000014703"/>
    </source>
</evidence>
<evidence type="ECO:0000313" key="1">
    <source>
        <dbReference type="EMBL" id="CCJ09754.1"/>
    </source>
</evidence>
<reference evidence="1 2" key="1">
    <citation type="submission" date="2012-07" db="EMBL/GenBank/DDBJ databases">
        <authorList>
            <person name="Clokie M."/>
        </authorList>
    </citation>
    <scope>NUCLEOTIDE SEQUENCE [LARGE SCALE GENOMIC DNA]</scope>
</reference>
<gene>
    <name evidence="1" type="primary">gp100</name>
    <name evidence="1" type="ORF">BN19_101</name>
</gene>
<dbReference type="OrthoDB" id="26602at10239"/>
<dbReference type="GeneID" id="16397179"/>
<organism evidence="1 2">
    <name type="scientific">Streptococcus phage SP-QS1</name>
    <dbReference type="NCBI Taxonomy" id="1208587"/>
    <lineage>
        <taxon>Viruses</taxon>
        <taxon>Duplodnaviria</taxon>
        <taxon>Heunggongvirae</taxon>
        <taxon>Uroviricota</taxon>
        <taxon>Caudoviricetes</taxon>
        <taxon>Saphexavirus</taxon>
        <taxon>Saphexavirus SPQS1</taxon>
    </lineage>
</organism>
<dbReference type="RefSeq" id="YP_008320577.1">
    <property type="nucleotide sequence ID" value="NC_021868.1"/>
</dbReference>
<reference evidence="1 2" key="2">
    <citation type="submission" date="2013-07" db="EMBL/GenBank/DDBJ databases">
        <title>Capsule no barrier: a novel phage that can lyse invasive capsulated strains of Streptococcus pneumoniae.</title>
        <authorList>
            <person name="Almaghrabi M.K."/>
            <person name="Neill D.R."/>
            <person name="Philippe D.L."/>
            <person name="Wheatley P."/>
            <person name="Kadioglu A."/>
            <person name="Clokie M.R.J."/>
        </authorList>
    </citation>
    <scope>NUCLEOTIDE SEQUENCE [LARGE SCALE GENOMIC DNA]</scope>
</reference>
<name>S6CQE0_9CAUD</name>
<proteinExistence type="predicted"/>
<dbReference type="EMBL" id="HE962497">
    <property type="protein sequence ID" value="CCJ09754.1"/>
    <property type="molecule type" value="Genomic_DNA"/>
</dbReference>
<accession>S6CQE0</accession>